<dbReference type="GO" id="GO:0005524">
    <property type="term" value="F:ATP binding"/>
    <property type="evidence" value="ECO:0007669"/>
    <property type="project" value="UniProtKB-KW"/>
</dbReference>
<evidence type="ECO:0000256" key="3">
    <source>
        <dbReference type="ARBA" id="ARBA00022679"/>
    </source>
</evidence>
<evidence type="ECO:0000256" key="1">
    <source>
        <dbReference type="ARBA" id="ARBA00012513"/>
    </source>
</evidence>
<evidence type="ECO:0000313" key="12">
    <source>
        <dbReference type="Proteomes" id="UP000244336"/>
    </source>
</evidence>
<evidence type="ECO:0000256" key="4">
    <source>
        <dbReference type="ARBA" id="ARBA00022741"/>
    </source>
</evidence>
<evidence type="ECO:0000259" key="10">
    <source>
        <dbReference type="PROSITE" id="PS50011"/>
    </source>
</evidence>
<evidence type="ECO:0000256" key="5">
    <source>
        <dbReference type="ARBA" id="ARBA00022777"/>
    </source>
</evidence>
<dbReference type="Gramene" id="PUZ52166">
    <property type="protein sequence ID" value="PUZ52166"/>
    <property type="gene ID" value="GQ55_6G248500"/>
</dbReference>
<dbReference type="InterPro" id="IPR001245">
    <property type="entry name" value="Ser-Thr/Tyr_kinase_cat_dom"/>
</dbReference>
<comment type="catalytic activity">
    <reaction evidence="8">
        <text>L-seryl-[protein] + ATP = O-phospho-L-seryl-[protein] + ADP + H(+)</text>
        <dbReference type="Rhea" id="RHEA:17989"/>
        <dbReference type="Rhea" id="RHEA-COMP:9863"/>
        <dbReference type="Rhea" id="RHEA-COMP:11604"/>
        <dbReference type="ChEBI" id="CHEBI:15378"/>
        <dbReference type="ChEBI" id="CHEBI:29999"/>
        <dbReference type="ChEBI" id="CHEBI:30616"/>
        <dbReference type="ChEBI" id="CHEBI:83421"/>
        <dbReference type="ChEBI" id="CHEBI:456216"/>
        <dbReference type="EC" id="2.7.11.1"/>
    </reaction>
</comment>
<dbReference type="FunFam" id="1.10.510.10:FF:001023">
    <property type="entry name" value="Os07g0541700 protein"/>
    <property type="match status" value="1"/>
</dbReference>
<dbReference type="GO" id="GO:0004674">
    <property type="term" value="F:protein serine/threonine kinase activity"/>
    <property type="evidence" value="ECO:0007669"/>
    <property type="project" value="UniProtKB-KW"/>
</dbReference>
<proteinExistence type="predicted"/>
<dbReference type="PANTHER" id="PTHR48008">
    <property type="entry name" value="LEUCINE-RICH REPEAT RECEPTOR-LIKE PROTEIN KINASE IMK3-RELATED"/>
    <property type="match status" value="1"/>
</dbReference>
<dbReference type="STRING" id="1504633.A0A2T7D9A0"/>
<reference evidence="11 12" key="1">
    <citation type="submission" date="2018-04" db="EMBL/GenBank/DDBJ databases">
        <title>WGS assembly of Panicum hallii var. hallii HAL2.</title>
        <authorList>
            <person name="Lovell J."/>
            <person name="Jenkins J."/>
            <person name="Lowry D."/>
            <person name="Mamidi S."/>
            <person name="Sreedasyam A."/>
            <person name="Weng X."/>
            <person name="Barry K."/>
            <person name="Bonette J."/>
            <person name="Campitelli B."/>
            <person name="Daum C."/>
            <person name="Gordon S."/>
            <person name="Gould B."/>
            <person name="Lipzen A."/>
            <person name="MacQueen A."/>
            <person name="Palacio-Mejia J."/>
            <person name="Plott C."/>
            <person name="Shakirov E."/>
            <person name="Shu S."/>
            <person name="Yoshinaga Y."/>
            <person name="Zane M."/>
            <person name="Rokhsar D."/>
            <person name="Grimwood J."/>
            <person name="Schmutz J."/>
            <person name="Juenger T."/>
        </authorList>
    </citation>
    <scope>NUCLEOTIDE SEQUENCE [LARGE SCALE GENOMIC DNA]</scope>
    <source>
        <strain evidence="12">cv. HAL2</strain>
        <strain evidence="11">HAL2</strain>
    </source>
</reference>
<gene>
    <name evidence="11" type="ORF">GQ55_6G248500</name>
</gene>
<name>A0A2T7D9A0_9POAL</name>
<dbReference type="EC" id="2.7.11.1" evidence="1"/>
<evidence type="ECO:0000256" key="2">
    <source>
        <dbReference type="ARBA" id="ARBA00022527"/>
    </source>
</evidence>
<dbReference type="EMBL" id="CM009754">
    <property type="protein sequence ID" value="PUZ52168.1"/>
    <property type="molecule type" value="Genomic_DNA"/>
</dbReference>
<evidence type="ECO:0000256" key="8">
    <source>
        <dbReference type="ARBA" id="ARBA00048679"/>
    </source>
</evidence>
<evidence type="ECO:0000313" key="11">
    <source>
        <dbReference type="EMBL" id="PUZ52166.1"/>
    </source>
</evidence>
<dbReference type="InterPro" id="IPR000719">
    <property type="entry name" value="Prot_kinase_dom"/>
</dbReference>
<dbReference type="PANTHER" id="PTHR48008:SF6">
    <property type="entry name" value="LEUCINE-RICH REPEAT RECEPTOR-LIKE PROTEIN KINASE IMK3-RELATED"/>
    <property type="match status" value="1"/>
</dbReference>
<dbReference type="InterPro" id="IPR011009">
    <property type="entry name" value="Kinase-like_dom_sf"/>
</dbReference>
<feature type="domain" description="Protein kinase" evidence="10">
    <location>
        <begin position="1"/>
        <end position="177"/>
    </location>
</feature>
<feature type="region of interest" description="Disordered" evidence="9">
    <location>
        <begin position="16"/>
        <end position="61"/>
    </location>
</feature>
<protein>
    <recommendedName>
        <fullName evidence="1">non-specific serine/threonine protein kinase</fullName>
        <ecNumber evidence="1">2.7.11.1</ecNumber>
    </recommendedName>
</protein>
<dbReference type="Proteomes" id="UP000244336">
    <property type="component" value="Chromosome 6"/>
</dbReference>
<dbReference type="InterPro" id="IPR052451">
    <property type="entry name" value="Ser/Thr_kinase-like"/>
</dbReference>
<evidence type="ECO:0000256" key="6">
    <source>
        <dbReference type="ARBA" id="ARBA00022840"/>
    </source>
</evidence>
<dbReference type="EMBL" id="CM009754">
    <property type="protein sequence ID" value="PUZ52166.1"/>
    <property type="molecule type" value="Genomic_DNA"/>
</dbReference>
<accession>A0A2T7D9A0</accession>
<keyword evidence="6" id="KW-0067">ATP-binding</keyword>
<keyword evidence="2" id="KW-0723">Serine/threonine-protein kinase</keyword>
<keyword evidence="12" id="KW-1185">Reference proteome</keyword>
<comment type="catalytic activity">
    <reaction evidence="7">
        <text>L-threonyl-[protein] + ATP = O-phospho-L-threonyl-[protein] + ADP + H(+)</text>
        <dbReference type="Rhea" id="RHEA:46608"/>
        <dbReference type="Rhea" id="RHEA-COMP:11060"/>
        <dbReference type="Rhea" id="RHEA-COMP:11605"/>
        <dbReference type="ChEBI" id="CHEBI:15378"/>
        <dbReference type="ChEBI" id="CHEBI:30013"/>
        <dbReference type="ChEBI" id="CHEBI:30616"/>
        <dbReference type="ChEBI" id="CHEBI:61977"/>
        <dbReference type="ChEBI" id="CHEBI:456216"/>
        <dbReference type="EC" id="2.7.11.1"/>
    </reaction>
</comment>
<keyword evidence="3" id="KW-0808">Transferase</keyword>
<dbReference type="PROSITE" id="PS50011">
    <property type="entry name" value="PROTEIN_KINASE_DOM"/>
    <property type="match status" value="1"/>
</dbReference>
<evidence type="ECO:0000256" key="7">
    <source>
        <dbReference type="ARBA" id="ARBA00047899"/>
    </source>
</evidence>
<evidence type="ECO:0000256" key="9">
    <source>
        <dbReference type="SAM" id="MobiDB-lite"/>
    </source>
</evidence>
<keyword evidence="5" id="KW-0418">Kinase</keyword>
<keyword evidence="4" id="KW-0547">Nucleotide-binding</keyword>
<dbReference type="AlphaFoldDB" id="A0A2T7D9A0"/>
<dbReference type="SUPFAM" id="SSF56112">
    <property type="entry name" value="Protein kinase-like (PK-like)"/>
    <property type="match status" value="1"/>
</dbReference>
<dbReference type="OrthoDB" id="683371at2759"/>
<dbReference type="Gene3D" id="1.10.510.10">
    <property type="entry name" value="Transferase(Phosphotransferase) domain 1"/>
    <property type="match status" value="1"/>
</dbReference>
<dbReference type="Gramene" id="PUZ52168">
    <property type="protein sequence ID" value="PUZ52168"/>
    <property type="gene ID" value="GQ55_6G248500"/>
</dbReference>
<sequence>MRLELHSGQVKHILPNYGSLTGGTRPRSRTATWWPSSALGRRSPRDTRTSRPRRRCSAGSATPTCWLSGPANLGPKGEKLLVFDYMPKGSLTSFLHPRAPNTPVDWAMRMTIAKGTARGLAYLHNDMSIVHGNLTARNVLLEEQCNPKISNFGLTRMAQAILLLYKLCLLWSCSAVM</sequence>
<organism evidence="11 12">
    <name type="scientific">Panicum hallii var. hallii</name>
    <dbReference type="NCBI Taxonomy" id="1504633"/>
    <lineage>
        <taxon>Eukaryota</taxon>
        <taxon>Viridiplantae</taxon>
        <taxon>Streptophyta</taxon>
        <taxon>Embryophyta</taxon>
        <taxon>Tracheophyta</taxon>
        <taxon>Spermatophyta</taxon>
        <taxon>Magnoliopsida</taxon>
        <taxon>Liliopsida</taxon>
        <taxon>Poales</taxon>
        <taxon>Poaceae</taxon>
        <taxon>PACMAD clade</taxon>
        <taxon>Panicoideae</taxon>
        <taxon>Panicodae</taxon>
        <taxon>Paniceae</taxon>
        <taxon>Panicinae</taxon>
        <taxon>Panicum</taxon>
        <taxon>Panicum sect. Panicum</taxon>
    </lineage>
</organism>
<dbReference type="Pfam" id="PF07714">
    <property type="entry name" value="PK_Tyr_Ser-Thr"/>
    <property type="match status" value="1"/>
</dbReference>